<keyword evidence="2" id="KW-0328">Glycosyltransferase</keyword>
<dbReference type="GO" id="GO:0016757">
    <property type="term" value="F:glycosyltransferase activity"/>
    <property type="evidence" value="ECO:0007669"/>
    <property type="project" value="UniProtKB-KW"/>
</dbReference>
<gene>
    <name evidence="6" type="ORF">DJ013_19475</name>
</gene>
<evidence type="ECO:0000313" key="7">
    <source>
        <dbReference type="Proteomes" id="UP000249873"/>
    </source>
</evidence>
<dbReference type="RefSeq" id="WP_111373600.1">
    <property type="nucleotide sequence ID" value="NZ_CP029480.1"/>
</dbReference>
<dbReference type="Proteomes" id="UP000249873">
    <property type="component" value="Chromosome"/>
</dbReference>
<reference evidence="6 7" key="1">
    <citation type="submission" date="2018-05" db="EMBL/GenBank/DDBJ databases">
        <title>Complete genome sequence of Arcticibacterium luteifluviistationis SM1504T, a cytophagaceae bacterium isolated from Arctic surface seawater.</title>
        <authorList>
            <person name="Li Y."/>
            <person name="Qin Q.-L."/>
        </authorList>
    </citation>
    <scope>NUCLEOTIDE SEQUENCE [LARGE SCALE GENOMIC DNA]</scope>
    <source>
        <strain evidence="6 7">SM1504</strain>
    </source>
</reference>
<evidence type="ECO:0000313" key="6">
    <source>
        <dbReference type="EMBL" id="AWW00233.1"/>
    </source>
</evidence>
<feature type="transmembrane region" description="Helical" evidence="4">
    <location>
        <begin position="6"/>
        <end position="30"/>
    </location>
</feature>
<accession>A0A2Z4GFR0</accession>
<dbReference type="Pfam" id="PF00535">
    <property type="entry name" value="Glycos_transf_2"/>
    <property type="match status" value="1"/>
</dbReference>
<keyword evidence="4" id="KW-1133">Transmembrane helix</keyword>
<evidence type="ECO:0000256" key="1">
    <source>
        <dbReference type="ARBA" id="ARBA00006739"/>
    </source>
</evidence>
<evidence type="ECO:0000259" key="5">
    <source>
        <dbReference type="Pfam" id="PF00535"/>
    </source>
</evidence>
<feature type="transmembrane region" description="Helical" evidence="4">
    <location>
        <begin position="285"/>
        <end position="305"/>
    </location>
</feature>
<feature type="transmembrane region" description="Helical" evidence="4">
    <location>
        <begin position="372"/>
        <end position="392"/>
    </location>
</feature>
<keyword evidence="4" id="KW-0472">Membrane</keyword>
<name>A0A2Z4GFR0_9BACT</name>
<keyword evidence="3 6" id="KW-0808">Transferase</keyword>
<keyword evidence="4" id="KW-0812">Transmembrane</keyword>
<sequence>MIWDYIFPAIFGTAVFIQLIYLLFVFTALLKDEPVTEEKQKTPSVSIIVAAWNELVNLKELLPLLDNQDYPDFEIVVVDDRSSDGTYDYLRTNEGEYKNLLFVNVKALPEHFTAKKYAVTMGIKKATKEVILLTDADCRPLSKNWIREMAAKLKDDKEVVLGFSPYNKYPGLLNAFIRYETFQTALQYMSFAKVGMPFMGVGRNLMYRRECFWQNKGFSTHMGLLSGDDDLFINEVSKSNNTEISLNYDSYVSSEPKTTFDSWVTQKRRHLSVGKKYKARDKFSIAMLWLSFLACWFFIIPAFVAEPSWFVLPDWMRVSEQWLDSIGWQQYTPYTNWMRVVTGVFISWLLLRWLILSLTNKKLGLTVSSGKILLLDFLYFAYLVIFGMMSLFSNPKKIKWR</sequence>
<dbReference type="PANTHER" id="PTHR43630">
    <property type="entry name" value="POLY-BETA-1,6-N-ACETYL-D-GLUCOSAMINE SYNTHASE"/>
    <property type="match status" value="1"/>
</dbReference>
<evidence type="ECO:0000256" key="2">
    <source>
        <dbReference type="ARBA" id="ARBA00022676"/>
    </source>
</evidence>
<dbReference type="InterPro" id="IPR029044">
    <property type="entry name" value="Nucleotide-diphossugar_trans"/>
</dbReference>
<feature type="transmembrane region" description="Helical" evidence="4">
    <location>
        <begin position="337"/>
        <end position="360"/>
    </location>
</feature>
<feature type="domain" description="Glycosyltransferase 2-like" evidence="5">
    <location>
        <begin position="46"/>
        <end position="212"/>
    </location>
</feature>
<protein>
    <submittedName>
        <fullName evidence="6">Glycosyl transferase family 2</fullName>
    </submittedName>
</protein>
<dbReference type="PANTHER" id="PTHR43630:SF1">
    <property type="entry name" value="POLY-BETA-1,6-N-ACETYL-D-GLUCOSAMINE SYNTHASE"/>
    <property type="match status" value="1"/>
</dbReference>
<dbReference type="OrthoDB" id="9800276at2"/>
<comment type="similarity">
    <text evidence="1">Belongs to the glycosyltransferase 2 family.</text>
</comment>
<evidence type="ECO:0000256" key="4">
    <source>
        <dbReference type="SAM" id="Phobius"/>
    </source>
</evidence>
<dbReference type="InterPro" id="IPR001173">
    <property type="entry name" value="Glyco_trans_2-like"/>
</dbReference>
<dbReference type="AlphaFoldDB" id="A0A2Z4GFR0"/>
<dbReference type="Gene3D" id="3.90.550.10">
    <property type="entry name" value="Spore Coat Polysaccharide Biosynthesis Protein SpsA, Chain A"/>
    <property type="match status" value="1"/>
</dbReference>
<dbReference type="EMBL" id="CP029480">
    <property type="protein sequence ID" value="AWW00233.1"/>
    <property type="molecule type" value="Genomic_DNA"/>
</dbReference>
<organism evidence="6 7">
    <name type="scientific">Arcticibacterium luteifluviistationis</name>
    <dbReference type="NCBI Taxonomy" id="1784714"/>
    <lineage>
        <taxon>Bacteria</taxon>
        <taxon>Pseudomonadati</taxon>
        <taxon>Bacteroidota</taxon>
        <taxon>Cytophagia</taxon>
        <taxon>Cytophagales</taxon>
        <taxon>Leadbetterellaceae</taxon>
        <taxon>Arcticibacterium</taxon>
    </lineage>
</organism>
<keyword evidence="7" id="KW-1185">Reference proteome</keyword>
<evidence type="ECO:0000256" key="3">
    <source>
        <dbReference type="ARBA" id="ARBA00022679"/>
    </source>
</evidence>
<proteinExistence type="inferred from homology"/>
<dbReference type="KEGG" id="als:DJ013_19475"/>
<dbReference type="SUPFAM" id="SSF53448">
    <property type="entry name" value="Nucleotide-diphospho-sugar transferases"/>
    <property type="match status" value="1"/>
</dbReference>